<reference evidence="3 4" key="2">
    <citation type="submission" date="2020-04" db="EMBL/GenBank/DDBJ databases">
        <title>Draft genome of Pyxidicoccus fallax type strain.</title>
        <authorList>
            <person name="Whitworth D.E."/>
        </authorList>
    </citation>
    <scope>NUCLEOTIDE SEQUENCE [LARGE SCALE GENOMIC DNA]</scope>
    <source>
        <strain evidence="3 4">DSM 14698</strain>
    </source>
</reference>
<evidence type="ECO:0000313" key="2">
    <source>
        <dbReference type="EMBL" id="AXM42929.1"/>
    </source>
</evidence>
<dbReference type="EMBL" id="JABBJJ010000119">
    <property type="protein sequence ID" value="NMO18040.1"/>
    <property type="molecule type" value="Genomic_DNA"/>
</dbReference>
<dbReference type="Proteomes" id="UP000518300">
    <property type="component" value="Unassembled WGS sequence"/>
</dbReference>
<evidence type="ECO:0000313" key="4">
    <source>
        <dbReference type="Proteomes" id="UP000518300"/>
    </source>
</evidence>
<dbReference type="AlphaFoldDB" id="A0A346D7B4"/>
<dbReference type="InterPro" id="IPR009081">
    <property type="entry name" value="PP-bd_ACP"/>
</dbReference>
<sequence length="78" mass="8667">MLEEEKKVREVLAGLLGRNEAEFEPNASLKDDFDVDSTEMVEIVTMMEKAFARPLGEGAEKKIHTVRDIYALVGAGAR</sequence>
<dbReference type="Gene3D" id="1.10.1200.10">
    <property type="entry name" value="ACP-like"/>
    <property type="match status" value="1"/>
</dbReference>
<gene>
    <name evidence="2" type="primary">pcyG</name>
    <name evidence="3" type="ORF">HG543_24735</name>
</gene>
<organism evidence="2">
    <name type="scientific">Pyxidicoccus fallax</name>
    <dbReference type="NCBI Taxonomy" id="394095"/>
    <lineage>
        <taxon>Bacteria</taxon>
        <taxon>Pseudomonadati</taxon>
        <taxon>Myxococcota</taxon>
        <taxon>Myxococcia</taxon>
        <taxon>Myxococcales</taxon>
        <taxon>Cystobacterineae</taxon>
        <taxon>Myxococcaceae</taxon>
        <taxon>Pyxidicoccus</taxon>
    </lineage>
</organism>
<proteinExistence type="predicted"/>
<protein>
    <submittedName>
        <fullName evidence="2">Acyl carrier protein</fullName>
    </submittedName>
</protein>
<name>A0A346D7B4_9BACT</name>
<dbReference type="EMBL" id="MH048639">
    <property type="protein sequence ID" value="AXM42929.1"/>
    <property type="molecule type" value="Genomic_DNA"/>
</dbReference>
<accession>A0A346D7B4</accession>
<dbReference type="Pfam" id="PF00550">
    <property type="entry name" value="PP-binding"/>
    <property type="match status" value="1"/>
</dbReference>
<evidence type="ECO:0000259" key="1">
    <source>
        <dbReference type="PROSITE" id="PS50075"/>
    </source>
</evidence>
<feature type="domain" description="Carrier" evidence="1">
    <location>
        <begin position="1"/>
        <end position="77"/>
    </location>
</feature>
<keyword evidence="4" id="KW-1185">Reference proteome</keyword>
<dbReference type="InterPro" id="IPR036736">
    <property type="entry name" value="ACP-like_sf"/>
</dbReference>
<dbReference type="SUPFAM" id="SSF47336">
    <property type="entry name" value="ACP-like"/>
    <property type="match status" value="1"/>
</dbReference>
<reference evidence="2" key="1">
    <citation type="journal article" date="2018" name="Chem. Sci.">
        <title>Self-resistance guided genome mining uncovers new topoisomerase inhibitors from myxobacteria.</title>
        <authorList>
            <person name="Panter F."/>
            <person name="Krug D."/>
            <person name="Baumann S."/>
            <person name="Muller R."/>
        </authorList>
    </citation>
    <scope>NUCLEOTIDE SEQUENCE</scope>
    <source>
        <strain evidence="2">And48</strain>
    </source>
</reference>
<dbReference type="PROSITE" id="PS50075">
    <property type="entry name" value="CARRIER"/>
    <property type="match status" value="1"/>
</dbReference>
<evidence type="ECO:0000313" key="3">
    <source>
        <dbReference type="EMBL" id="NMO18040.1"/>
    </source>
</evidence>
<dbReference type="RefSeq" id="WP_169347315.1">
    <property type="nucleotide sequence ID" value="NZ_JABBJJ010000119.1"/>
</dbReference>